<feature type="signal peptide" evidence="1">
    <location>
        <begin position="1"/>
        <end position="26"/>
    </location>
</feature>
<name>A0A6C2UTC4_9BACT</name>
<dbReference type="InterPro" id="IPR011483">
    <property type="entry name" value="Sde182_NH-like"/>
</dbReference>
<dbReference type="InterPro" id="IPR036452">
    <property type="entry name" value="Ribo_hydro-like"/>
</dbReference>
<evidence type="ECO:0000259" key="2">
    <source>
        <dbReference type="Pfam" id="PF07632"/>
    </source>
</evidence>
<evidence type="ECO:0000259" key="3">
    <source>
        <dbReference type="Pfam" id="PF21027"/>
    </source>
</evidence>
<keyword evidence="5" id="KW-1185">Reference proteome</keyword>
<evidence type="ECO:0008006" key="6">
    <source>
        <dbReference type="Google" id="ProtNLM"/>
    </source>
</evidence>
<organism evidence="4 5">
    <name type="scientific">Pontiella sulfatireligans</name>
    <dbReference type="NCBI Taxonomy" id="2750658"/>
    <lineage>
        <taxon>Bacteria</taxon>
        <taxon>Pseudomonadati</taxon>
        <taxon>Kiritimatiellota</taxon>
        <taxon>Kiritimatiellia</taxon>
        <taxon>Kiritimatiellales</taxon>
        <taxon>Pontiellaceae</taxon>
        <taxon>Pontiella</taxon>
    </lineage>
</organism>
<dbReference type="Pfam" id="PF07632">
    <property type="entry name" value="Sde182_NH-like"/>
    <property type="match status" value="1"/>
</dbReference>
<evidence type="ECO:0000256" key="1">
    <source>
        <dbReference type="SAM" id="SignalP"/>
    </source>
</evidence>
<dbReference type="Gene3D" id="2.60.40.10">
    <property type="entry name" value="Immunoglobulins"/>
    <property type="match status" value="1"/>
</dbReference>
<gene>
    <name evidence="4" type="ORF">SCARR_05689</name>
</gene>
<dbReference type="EMBL" id="CAAHFH010000004">
    <property type="protein sequence ID" value="VGO23582.1"/>
    <property type="molecule type" value="Genomic_DNA"/>
</dbReference>
<dbReference type="AlphaFoldDB" id="A0A6C2UTC4"/>
<sequence length="514" mass="57971">MTGSFFKSHRSIVLLFLVLLSTSIHAADKDRLVILADMGNEPDEEQQIAHMLMCSNEFEIEGLIAVTGKYIHPGLKKPYKQVVHPELFVKLIDAYEKVLENLRLHAEGWPEPARLRRLVVAGQSGYGIADIGEGKSSPGSDLLLDLFLKDDPRPIWIVLNAGANTLGQALDEFRRAHSREELDRIVAKLRVFENGAQDNAGAWICSEFPKIHWIRSNFQTYAYGGPGGADGDIHTSDFDKLGPYFWQPYAYTTKGQHDWLKEHVMTGHGALGEVYPARAWGKNYAFMEGGGTIPWMGLVNKGLFDINHPGWGGWGGRFSTEKVSCFWSRHYDIRKDEEKTAPFYVYREVSDCWINPLDNKMISGDYVPVWRWRESMFSDFKCRMDWCVKSYAQANHHPVAAVGNDNSDQIIHMTALPGEILSFNAANSSDPDGDSISYTWWQYVEAGTYAGNVLISDPTHPETQVEIPSGAAGCQLHIILEIKDDHAIGSLFDFRRVVIDVDRVYDHKNLFGQK</sequence>
<reference evidence="4 5" key="1">
    <citation type="submission" date="2019-04" db="EMBL/GenBank/DDBJ databases">
        <authorList>
            <person name="Van Vliet M D."/>
        </authorList>
    </citation>
    <scope>NUCLEOTIDE SEQUENCE [LARGE SCALE GENOMIC DNA]</scope>
    <source>
        <strain evidence="4 5">F21</strain>
    </source>
</reference>
<dbReference type="Pfam" id="PF21027">
    <property type="entry name" value="Sde0182_C"/>
    <property type="match status" value="1"/>
</dbReference>
<evidence type="ECO:0000313" key="5">
    <source>
        <dbReference type="Proteomes" id="UP000346198"/>
    </source>
</evidence>
<dbReference type="GO" id="GO:0016799">
    <property type="term" value="F:hydrolase activity, hydrolyzing N-glycosyl compounds"/>
    <property type="evidence" value="ECO:0007669"/>
    <property type="project" value="InterPro"/>
</dbReference>
<protein>
    <recommendedName>
        <fullName evidence="6">DUF1593 domain-containing protein</fullName>
    </recommendedName>
</protein>
<evidence type="ECO:0000313" key="4">
    <source>
        <dbReference type="EMBL" id="VGO23582.1"/>
    </source>
</evidence>
<dbReference type="InterPro" id="IPR013783">
    <property type="entry name" value="Ig-like_fold"/>
</dbReference>
<dbReference type="Gene3D" id="3.90.245.10">
    <property type="entry name" value="Ribonucleoside hydrolase-like"/>
    <property type="match status" value="1"/>
</dbReference>
<feature type="domain" description="Cellulose-binding Sde182 nucleoside hydrolase-like" evidence="2">
    <location>
        <begin position="31"/>
        <end position="318"/>
    </location>
</feature>
<feature type="chain" id="PRO_5025594687" description="DUF1593 domain-containing protein" evidence="1">
    <location>
        <begin position="27"/>
        <end position="514"/>
    </location>
</feature>
<feature type="domain" description="Cellulose-binding Sde182 C-terminal" evidence="3">
    <location>
        <begin position="422"/>
        <end position="501"/>
    </location>
</feature>
<dbReference type="Proteomes" id="UP000346198">
    <property type="component" value="Unassembled WGS sequence"/>
</dbReference>
<proteinExistence type="predicted"/>
<dbReference type="RefSeq" id="WP_136066060.1">
    <property type="nucleotide sequence ID" value="NZ_CAAHFH010000004.1"/>
</dbReference>
<keyword evidence="1" id="KW-0732">Signal</keyword>
<dbReference type="InterPro" id="IPR048527">
    <property type="entry name" value="Sde182_C"/>
</dbReference>
<accession>A0A6C2UTC4</accession>